<feature type="compositionally biased region" description="Basic and acidic residues" evidence="1">
    <location>
        <begin position="165"/>
        <end position="188"/>
    </location>
</feature>
<evidence type="ECO:0000256" key="1">
    <source>
        <dbReference type="SAM" id="MobiDB-lite"/>
    </source>
</evidence>
<dbReference type="EMBL" id="AMGV01000001">
    <property type="protein sequence ID" value="KEF63373.1"/>
    <property type="molecule type" value="Genomic_DNA"/>
</dbReference>
<feature type="compositionally biased region" description="Basic and acidic residues" evidence="1">
    <location>
        <begin position="32"/>
        <end position="72"/>
    </location>
</feature>
<name>A0A072PVL4_9EURO</name>
<organism evidence="2 3">
    <name type="scientific">Exophiala aquamarina CBS 119918</name>
    <dbReference type="NCBI Taxonomy" id="1182545"/>
    <lineage>
        <taxon>Eukaryota</taxon>
        <taxon>Fungi</taxon>
        <taxon>Dikarya</taxon>
        <taxon>Ascomycota</taxon>
        <taxon>Pezizomycotina</taxon>
        <taxon>Eurotiomycetes</taxon>
        <taxon>Chaetothyriomycetidae</taxon>
        <taxon>Chaetothyriales</taxon>
        <taxon>Herpotrichiellaceae</taxon>
        <taxon>Exophiala</taxon>
    </lineage>
</organism>
<feature type="region of interest" description="Disordered" evidence="1">
    <location>
        <begin position="128"/>
        <end position="188"/>
    </location>
</feature>
<feature type="compositionally biased region" description="Basic and acidic residues" evidence="1">
    <location>
        <begin position="1"/>
        <end position="17"/>
    </location>
</feature>
<dbReference type="VEuPathDB" id="FungiDB:A1O9_01350"/>
<accession>A0A072PVL4</accession>
<comment type="caution">
    <text evidence="2">The sequence shown here is derived from an EMBL/GenBank/DDBJ whole genome shotgun (WGS) entry which is preliminary data.</text>
</comment>
<sequence length="188" mass="22774">MSHSSRKDEERRFDTARGSHYISEEIDFEDDNRDHTCQRHDYDDRRREDREREDEHERERQLKREHYHETHSTKAIQREYAGTEIYPPNDARDRDFLNAALTRRNTRTDGNDELFALNEIRAGKLSRESEAHMASSGRHRVQVRDFAYPENDHRHHQPGNPNRRPSLDRDAITRWNRERKGKGRDEEW</sequence>
<protein>
    <submittedName>
        <fullName evidence="2">Uncharacterized protein</fullName>
    </submittedName>
</protein>
<dbReference type="GeneID" id="25276297"/>
<evidence type="ECO:0000313" key="2">
    <source>
        <dbReference type="EMBL" id="KEF63373.1"/>
    </source>
</evidence>
<gene>
    <name evidence="2" type="ORF">A1O9_01350</name>
</gene>
<evidence type="ECO:0000313" key="3">
    <source>
        <dbReference type="Proteomes" id="UP000027920"/>
    </source>
</evidence>
<dbReference type="RefSeq" id="XP_013265963.1">
    <property type="nucleotide sequence ID" value="XM_013410509.1"/>
</dbReference>
<dbReference type="HOGENOM" id="CLU_1441061_0_0_1"/>
<proteinExistence type="predicted"/>
<dbReference type="AlphaFoldDB" id="A0A072PVL4"/>
<dbReference type="Proteomes" id="UP000027920">
    <property type="component" value="Unassembled WGS sequence"/>
</dbReference>
<keyword evidence="3" id="KW-1185">Reference proteome</keyword>
<reference evidence="2 3" key="1">
    <citation type="submission" date="2013-03" db="EMBL/GenBank/DDBJ databases">
        <title>The Genome Sequence of Exophiala aquamarina CBS 119918.</title>
        <authorList>
            <consortium name="The Broad Institute Genomics Platform"/>
            <person name="Cuomo C."/>
            <person name="de Hoog S."/>
            <person name="Gorbushina A."/>
            <person name="Walker B."/>
            <person name="Young S.K."/>
            <person name="Zeng Q."/>
            <person name="Gargeya S."/>
            <person name="Fitzgerald M."/>
            <person name="Haas B."/>
            <person name="Abouelleil A."/>
            <person name="Allen A.W."/>
            <person name="Alvarado L."/>
            <person name="Arachchi H.M."/>
            <person name="Berlin A.M."/>
            <person name="Chapman S.B."/>
            <person name="Gainer-Dewar J."/>
            <person name="Goldberg J."/>
            <person name="Griggs A."/>
            <person name="Gujja S."/>
            <person name="Hansen M."/>
            <person name="Howarth C."/>
            <person name="Imamovic A."/>
            <person name="Ireland A."/>
            <person name="Larimer J."/>
            <person name="McCowan C."/>
            <person name="Murphy C."/>
            <person name="Pearson M."/>
            <person name="Poon T.W."/>
            <person name="Priest M."/>
            <person name="Roberts A."/>
            <person name="Saif S."/>
            <person name="Shea T."/>
            <person name="Sisk P."/>
            <person name="Sykes S."/>
            <person name="Wortman J."/>
            <person name="Nusbaum C."/>
            <person name="Birren B."/>
        </authorList>
    </citation>
    <scope>NUCLEOTIDE SEQUENCE [LARGE SCALE GENOMIC DNA]</scope>
    <source>
        <strain evidence="2 3">CBS 119918</strain>
    </source>
</reference>
<feature type="region of interest" description="Disordered" evidence="1">
    <location>
        <begin position="1"/>
        <end position="91"/>
    </location>
</feature>